<dbReference type="AlphaFoldDB" id="A0A8J3NRU5"/>
<dbReference type="RefSeq" id="WP_191838936.1">
    <property type="nucleotide sequence ID" value="NZ_BAAALB010000008.1"/>
</dbReference>
<keyword evidence="4" id="KW-1185">Reference proteome</keyword>
<dbReference type="InterPro" id="IPR012495">
    <property type="entry name" value="TadE-like_dom"/>
</dbReference>
<evidence type="ECO:0000256" key="1">
    <source>
        <dbReference type="SAM" id="Phobius"/>
    </source>
</evidence>
<dbReference type="EMBL" id="BONG01000018">
    <property type="protein sequence ID" value="GIF89788.1"/>
    <property type="molecule type" value="Genomic_DNA"/>
</dbReference>
<feature type="domain" description="TadE-like" evidence="2">
    <location>
        <begin position="11"/>
        <end position="52"/>
    </location>
</feature>
<sequence length="126" mass="13109">MTRPRRARDSGAVTVELAVAMPVLLLLILTAVQMAIWAHADNAATAAANRGVQAARAYQATTDLATAETNIVLAAVGGEVLNDTQVTVTRTTTAATVRITGHAQSLLPGLRLPVDVTVTAPLETVR</sequence>
<dbReference type="Proteomes" id="UP000619293">
    <property type="component" value="Unassembled WGS sequence"/>
</dbReference>
<reference evidence="3 4" key="1">
    <citation type="submission" date="2021-01" db="EMBL/GenBank/DDBJ databases">
        <title>Whole genome shotgun sequence of Catellatospora chokoriensis NBRC 107358.</title>
        <authorList>
            <person name="Komaki H."/>
            <person name="Tamura T."/>
        </authorList>
    </citation>
    <scope>NUCLEOTIDE SEQUENCE [LARGE SCALE GENOMIC DNA]</scope>
    <source>
        <strain evidence="3 4">NBRC 107358</strain>
    </source>
</reference>
<protein>
    <recommendedName>
        <fullName evidence="2">TadE-like domain-containing protein</fullName>
    </recommendedName>
</protein>
<evidence type="ECO:0000259" key="2">
    <source>
        <dbReference type="Pfam" id="PF07811"/>
    </source>
</evidence>
<evidence type="ECO:0000313" key="4">
    <source>
        <dbReference type="Proteomes" id="UP000619293"/>
    </source>
</evidence>
<keyword evidence="1" id="KW-0472">Membrane</keyword>
<proteinExistence type="predicted"/>
<accession>A0A8J3NRU5</accession>
<feature type="transmembrane region" description="Helical" evidence="1">
    <location>
        <begin position="12"/>
        <end position="37"/>
    </location>
</feature>
<organism evidence="3 4">
    <name type="scientific">Catellatospora chokoriensis</name>
    <dbReference type="NCBI Taxonomy" id="310353"/>
    <lineage>
        <taxon>Bacteria</taxon>
        <taxon>Bacillati</taxon>
        <taxon>Actinomycetota</taxon>
        <taxon>Actinomycetes</taxon>
        <taxon>Micromonosporales</taxon>
        <taxon>Micromonosporaceae</taxon>
        <taxon>Catellatospora</taxon>
    </lineage>
</organism>
<dbReference type="Pfam" id="PF07811">
    <property type="entry name" value="TadE"/>
    <property type="match status" value="1"/>
</dbReference>
<name>A0A8J3NRU5_9ACTN</name>
<gene>
    <name evidence="3" type="ORF">Cch02nite_32320</name>
</gene>
<comment type="caution">
    <text evidence="3">The sequence shown here is derived from an EMBL/GenBank/DDBJ whole genome shotgun (WGS) entry which is preliminary data.</text>
</comment>
<keyword evidence="1" id="KW-1133">Transmembrane helix</keyword>
<evidence type="ECO:0000313" key="3">
    <source>
        <dbReference type="EMBL" id="GIF89788.1"/>
    </source>
</evidence>
<keyword evidence="1" id="KW-0812">Transmembrane</keyword>